<accession>A0ABV9PJZ6</accession>
<gene>
    <name evidence="1" type="ORF">ACFO5S_20050</name>
</gene>
<reference evidence="2" key="1">
    <citation type="journal article" date="2019" name="Int. J. Syst. Evol. Microbiol.">
        <title>The Global Catalogue of Microorganisms (GCM) 10K type strain sequencing project: providing services to taxonomists for standard genome sequencing and annotation.</title>
        <authorList>
            <consortium name="The Broad Institute Genomics Platform"/>
            <consortium name="The Broad Institute Genome Sequencing Center for Infectious Disease"/>
            <person name="Wu L."/>
            <person name="Ma J."/>
        </authorList>
    </citation>
    <scope>NUCLEOTIDE SEQUENCE [LARGE SCALE GENOMIC DNA]</scope>
    <source>
        <strain evidence="2">WYCCWR 13023</strain>
    </source>
</reference>
<dbReference type="NCBIfam" id="TIGR03696">
    <property type="entry name" value="Rhs_assc_core"/>
    <property type="match status" value="1"/>
</dbReference>
<keyword evidence="2" id="KW-1185">Reference proteome</keyword>
<dbReference type="Gene3D" id="2.180.10.10">
    <property type="entry name" value="RHS repeat-associated core"/>
    <property type="match status" value="1"/>
</dbReference>
<protein>
    <submittedName>
        <fullName evidence="1">RHS repeat-associated core domain-containing protein</fullName>
    </submittedName>
</protein>
<dbReference type="Proteomes" id="UP001595935">
    <property type="component" value="Unassembled WGS sequence"/>
</dbReference>
<proteinExistence type="predicted"/>
<organism evidence="1 2">
    <name type="scientific">Flavobacterium branchiicola</name>
    <dbReference type="NCBI Taxonomy" id="1114875"/>
    <lineage>
        <taxon>Bacteria</taxon>
        <taxon>Pseudomonadati</taxon>
        <taxon>Bacteroidota</taxon>
        <taxon>Flavobacteriia</taxon>
        <taxon>Flavobacteriales</taxon>
        <taxon>Flavobacteriaceae</taxon>
        <taxon>Flavobacterium</taxon>
    </lineage>
</organism>
<evidence type="ECO:0000313" key="1">
    <source>
        <dbReference type="EMBL" id="MFC4749756.1"/>
    </source>
</evidence>
<comment type="caution">
    <text evidence="1">The sequence shown here is derived from an EMBL/GenBank/DDBJ whole genome shotgun (WGS) entry which is preliminary data.</text>
</comment>
<sequence>MNARLYDPMLRRFLQVDNYIQDVTNTQNYNQYGYVYNNPLLYIDPSGNATQGGGGDCVDCGWGAVIGNGIKTIADNWDNWRIKEWANKNINGDKISEWWKSKISFNNIFGRHKSSGPPPNRSSYVNLNSSNMSSGQLGLNTNSAEIKSDNFIGKSISTGLLGINTTIGGISTYMVETAQFYKMNEVWHVTKTAGTSFYWQSRWKNPGAMYHRANQIAKVKGARGLSTKLTKAGGALLVADIALSGNIKPSHVINGAMLGVSTTGVGSIVAGVWFVADFGTMGVNYLIYDEAKGLGDILDDSDFGKTITIKMYEGLY</sequence>
<dbReference type="InterPro" id="IPR022385">
    <property type="entry name" value="Rhs_assc_core"/>
</dbReference>
<dbReference type="EMBL" id="JBHSGV010000008">
    <property type="protein sequence ID" value="MFC4749756.1"/>
    <property type="molecule type" value="Genomic_DNA"/>
</dbReference>
<name>A0ABV9PJZ6_9FLAO</name>
<evidence type="ECO:0000313" key="2">
    <source>
        <dbReference type="Proteomes" id="UP001595935"/>
    </source>
</evidence>
<dbReference type="RefSeq" id="WP_246522438.1">
    <property type="nucleotide sequence ID" value="NZ_JAGYWA010000008.1"/>
</dbReference>